<comment type="caution">
    <text evidence="1">The sequence shown here is derived from an EMBL/GenBank/DDBJ whole genome shotgun (WGS) entry which is preliminary data.</text>
</comment>
<sequence length="155" mass="17030">MDMGLKIVSCDNLRVALWLHTEQDPPAELWTSAIEQLSALKQELRGDVSSLRMLVITDGGAPNALQRSALFTQLLEGKVKSAVVTTVLANRFKRGIATAIFWLNPNFRAFGPDQLDQALAHLDLDGHGERLIEQLREVQRSVAPTKTLPMLSTGG</sequence>
<dbReference type="Proteomes" id="UP000031599">
    <property type="component" value="Unassembled WGS sequence"/>
</dbReference>
<dbReference type="EMBL" id="JMCC02000084">
    <property type="protein sequence ID" value="KIG13927.1"/>
    <property type="molecule type" value="Genomic_DNA"/>
</dbReference>
<reference evidence="1 2" key="1">
    <citation type="submission" date="2014-12" db="EMBL/GenBank/DDBJ databases">
        <title>Genome assembly of Enhygromyxa salina DSM 15201.</title>
        <authorList>
            <person name="Sharma G."/>
            <person name="Subramanian S."/>
        </authorList>
    </citation>
    <scope>NUCLEOTIDE SEQUENCE [LARGE SCALE GENOMIC DNA]</scope>
    <source>
        <strain evidence="1 2">DSM 15201</strain>
    </source>
</reference>
<proteinExistence type="predicted"/>
<protein>
    <submittedName>
        <fullName evidence="1">Uncharacterized protein</fullName>
    </submittedName>
</protein>
<organism evidence="1 2">
    <name type="scientific">Enhygromyxa salina</name>
    <dbReference type="NCBI Taxonomy" id="215803"/>
    <lineage>
        <taxon>Bacteria</taxon>
        <taxon>Pseudomonadati</taxon>
        <taxon>Myxococcota</taxon>
        <taxon>Polyangia</taxon>
        <taxon>Nannocystales</taxon>
        <taxon>Nannocystaceae</taxon>
        <taxon>Enhygromyxa</taxon>
    </lineage>
</organism>
<name>A0A0C2D196_9BACT</name>
<gene>
    <name evidence="1" type="ORF">DB30_07422</name>
</gene>
<evidence type="ECO:0000313" key="2">
    <source>
        <dbReference type="Proteomes" id="UP000031599"/>
    </source>
</evidence>
<dbReference type="AlphaFoldDB" id="A0A0C2D196"/>
<accession>A0A0C2D196</accession>
<evidence type="ECO:0000313" key="1">
    <source>
        <dbReference type="EMBL" id="KIG13927.1"/>
    </source>
</evidence>